<dbReference type="GO" id="GO:0004497">
    <property type="term" value="F:monooxygenase activity"/>
    <property type="evidence" value="ECO:0007669"/>
    <property type="project" value="UniProtKB-KW"/>
</dbReference>
<reference evidence="12 13" key="1">
    <citation type="submission" date="2020-07" db="EMBL/GenBank/DDBJ databases">
        <title>Telomere length de novo assembly of all 7 chromosomes of the fungus, Metarhizium brunneum, using a novel assembly pipeline.</title>
        <authorList>
            <person name="Saud z."/>
            <person name="Kortsinoglou A."/>
            <person name="Kouvelis V.N."/>
            <person name="Butt T.M."/>
        </authorList>
    </citation>
    <scope>NUCLEOTIDE SEQUENCE [LARGE SCALE GENOMIC DNA]</scope>
    <source>
        <strain evidence="12 13">4556</strain>
    </source>
</reference>
<gene>
    <name evidence="12" type="primary">P450-1</name>
    <name evidence="12" type="ORF">G6M90_00g112050</name>
</gene>
<dbReference type="InterPro" id="IPR054550">
    <property type="entry name" value="Mala_s_1-like"/>
</dbReference>
<feature type="signal peptide" evidence="11">
    <location>
        <begin position="1"/>
        <end position="22"/>
    </location>
</feature>
<evidence type="ECO:0000256" key="1">
    <source>
        <dbReference type="ARBA" id="ARBA00001971"/>
    </source>
</evidence>
<evidence type="ECO:0000256" key="6">
    <source>
        <dbReference type="ARBA" id="ARBA00023002"/>
    </source>
</evidence>
<sequence>MLRAAVTLFSASLGAITATAQATTGGDPASLGAITATAQATTGGDSASLEDITPPAQATTGGDFNITGAQLYPEKCVFDSKRDVMYCSELYESKIAVVDLKTKTIVKTIDFPGLSGDADYHASGVLIQGKDRLISSINTGAAFETSGGNITGTNYLLITDLETGEEKARVNVTDVTNGTYGGPQDFATDTCGNIYQVFTYPGAIIKVTPSLKVIPWYLSKETNSTKAGFTGIASRGNMLLTSNEQQGGKIIRFDAHNKTGDPFEVPIANNGMLGRFLDGILLPAKYNGTVLLVTSSQNGTTVVESKDGEWNSAEILGIVPNPYWENEQGFSTQTFDREDRIYQMFEWFLDSRAPANLNGLSGNRTVFPFQDITDAVDKLPIRLIGDVKEVTVLPPSLAQEIRNDKRLSFNQWTFKAFHGHLPGFEAFAAGTGGSNLVQTVVTKDLTKFLNKITEPLAEETAMALEELLTNKTEWHTIAMRDVVLQLVARISSRVFLGTELCRNETWLRVTRDYTVTGFLAGEELRLWPEFTRPLVHWFLPSCRKLRREVNEARCAIQSTLARRQQLKQDLVAAGKDVPEYDDAIEWFEKAAKGAPCDMTALQLSLSLAAIHTTTDLLTQVLTRISQNLDILGPLREEITSVLADEGWSKTSLHKMKLLDSVIKESQRMKPGEIVSMMRLAVEDVQLSDGTFIPKNTGVAVSSHRMWDPDLHHDPNHWDGFRFYKMRDDPGKQNVSQLVFASPDYLAFGYGQNACPGRFFASNEIKIALAQIITKYDFELQEGSVPQIHKHGFGLRGDPLLKLRVRRLAKGI</sequence>
<feature type="coiled-coil region" evidence="10">
    <location>
        <begin position="542"/>
        <end position="569"/>
    </location>
</feature>
<dbReference type="GeneID" id="26246871"/>
<protein>
    <submittedName>
        <fullName evidence="12">Cytochrome P450 monooygenase 1</fullName>
    </submittedName>
</protein>
<keyword evidence="11" id="KW-0732">Signal</keyword>
<comment type="similarity">
    <text evidence="3">Belongs to the cytochrome P450 family.</text>
</comment>
<dbReference type="PANTHER" id="PTHR46206">
    <property type="entry name" value="CYTOCHROME P450"/>
    <property type="match status" value="1"/>
</dbReference>
<comment type="pathway">
    <text evidence="2">Secondary metabolite biosynthesis.</text>
</comment>
<dbReference type="EMBL" id="CP058938">
    <property type="protein sequence ID" value="QLI74119.1"/>
    <property type="molecule type" value="Genomic_DNA"/>
</dbReference>
<dbReference type="GO" id="GO:0005506">
    <property type="term" value="F:iron ion binding"/>
    <property type="evidence" value="ECO:0007669"/>
    <property type="project" value="InterPro"/>
</dbReference>
<dbReference type="PRINTS" id="PR00465">
    <property type="entry name" value="EP450IV"/>
</dbReference>
<dbReference type="KEGG" id="mbrn:26246871"/>
<evidence type="ECO:0000256" key="3">
    <source>
        <dbReference type="ARBA" id="ARBA00010617"/>
    </source>
</evidence>
<evidence type="ECO:0000256" key="4">
    <source>
        <dbReference type="ARBA" id="ARBA00022617"/>
    </source>
</evidence>
<feature type="binding site" description="axial binding residue" evidence="9">
    <location>
        <position position="754"/>
    </location>
    <ligand>
        <name>heme</name>
        <dbReference type="ChEBI" id="CHEBI:30413"/>
    </ligand>
    <ligandPart>
        <name>Fe</name>
        <dbReference type="ChEBI" id="CHEBI:18248"/>
    </ligandPart>
</feature>
<keyword evidence="4 9" id="KW-0349">Heme</keyword>
<dbReference type="GO" id="GO:0016705">
    <property type="term" value="F:oxidoreductase activity, acting on paired donors, with incorporation or reduction of molecular oxygen"/>
    <property type="evidence" value="ECO:0007669"/>
    <property type="project" value="InterPro"/>
</dbReference>
<keyword evidence="10" id="KW-0175">Coiled coil</keyword>
<dbReference type="Pfam" id="PF22701">
    <property type="entry name" value="Mala_s_1-like"/>
    <property type="match status" value="1"/>
</dbReference>
<dbReference type="SUPFAM" id="SSF48264">
    <property type="entry name" value="Cytochrome P450"/>
    <property type="match status" value="1"/>
</dbReference>
<dbReference type="OrthoDB" id="4945151at2759"/>
<evidence type="ECO:0000256" key="10">
    <source>
        <dbReference type="SAM" id="Coils"/>
    </source>
</evidence>
<dbReference type="InterPro" id="IPR001128">
    <property type="entry name" value="Cyt_P450"/>
</dbReference>
<dbReference type="GO" id="GO:0020037">
    <property type="term" value="F:heme binding"/>
    <property type="evidence" value="ECO:0007669"/>
    <property type="project" value="InterPro"/>
</dbReference>
<keyword evidence="8" id="KW-0503">Monooxygenase</keyword>
<evidence type="ECO:0000313" key="12">
    <source>
        <dbReference type="EMBL" id="QLI74119.1"/>
    </source>
</evidence>
<dbReference type="InterPro" id="IPR036396">
    <property type="entry name" value="Cyt_P450_sf"/>
</dbReference>
<dbReference type="Gene3D" id="1.10.630.10">
    <property type="entry name" value="Cytochrome P450"/>
    <property type="match status" value="1"/>
</dbReference>
<accession>A0A7D5V665</accession>
<dbReference type="Pfam" id="PF00067">
    <property type="entry name" value="p450"/>
    <property type="match status" value="1"/>
</dbReference>
<evidence type="ECO:0000256" key="11">
    <source>
        <dbReference type="SAM" id="SignalP"/>
    </source>
</evidence>
<evidence type="ECO:0000256" key="8">
    <source>
        <dbReference type="ARBA" id="ARBA00023033"/>
    </source>
</evidence>
<dbReference type="SUPFAM" id="SSF63825">
    <property type="entry name" value="YWTD domain"/>
    <property type="match status" value="1"/>
</dbReference>
<evidence type="ECO:0000256" key="7">
    <source>
        <dbReference type="ARBA" id="ARBA00023004"/>
    </source>
</evidence>
<dbReference type="Proteomes" id="UP000510686">
    <property type="component" value="Chromosome 7"/>
</dbReference>
<name>A0A7D5V665_9HYPO</name>
<evidence type="ECO:0000256" key="9">
    <source>
        <dbReference type="PIRSR" id="PIRSR602403-1"/>
    </source>
</evidence>
<dbReference type="InterPro" id="IPR002403">
    <property type="entry name" value="Cyt_P450_E_grp-IV"/>
</dbReference>
<dbReference type="AlphaFoldDB" id="A0A7D5V665"/>
<feature type="chain" id="PRO_5028944799" evidence="11">
    <location>
        <begin position="23"/>
        <end position="811"/>
    </location>
</feature>
<keyword evidence="5 9" id="KW-0479">Metal-binding</keyword>
<keyword evidence="6" id="KW-0560">Oxidoreductase</keyword>
<dbReference type="CDD" id="cd12811">
    <property type="entry name" value="MALA"/>
    <property type="match status" value="1"/>
</dbReference>
<dbReference type="PANTHER" id="PTHR46206:SF2">
    <property type="entry name" value="CYTOCHROME P450 MONOOXYGENASE AUSG-RELATED"/>
    <property type="match status" value="1"/>
</dbReference>
<evidence type="ECO:0000256" key="5">
    <source>
        <dbReference type="ARBA" id="ARBA00022723"/>
    </source>
</evidence>
<keyword evidence="13" id="KW-1185">Reference proteome</keyword>
<dbReference type="RefSeq" id="XP_014540277.2">
    <property type="nucleotide sequence ID" value="XM_014684791.2"/>
</dbReference>
<evidence type="ECO:0000313" key="13">
    <source>
        <dbReference type="Proteomes" id="UP000510686"/>
    </source>
</evidence>
<dbReference type="CDD" id="cd11041">
    <property type="entry name" value="CYP503A1-like"/>
    <property type="match status" value="1"/>
</dbReference>
<comment type="cofactor">
    <cofactor evidence="1 9">
        <name>heme</name>
        <dbReference type="ChEBI" id="CHEBI:30413"/>
    </cofactor>
</comment>
<proteinExistence type="inferred from homology"/>
<evidence type="ECO:0000256" key="2">
    <source>
        <dbReference type="ARBA" id="ARBA00005179"/>
    </source>
</evidence>
<keyword evidence="7 9" id="KW-0408">Iron</keyword>
<organism evidence="12 13">
    <name type="scientific">Metarhizium brunneum</name>
    <dbReference type="NCBI Taxonomy" id="500148"/>
    <lineage>
        <taxon>Eukaryota</taxon>
        <taxon>Fungi</taxon>
        <taxon>Dikarya</taxon>
        <taxon>Ascomycota</taxon>
        <taxon>Pezizomycotina</taxon>
        <taxon>Sordariomycetes</taxon>
        <taxon>Hypocreomycetidae</taxon>
        <taxon>Hypocreales</taxon>
        <taxon>Clavicipitaceae</taxon>
        <taxon>Metarhizium</taxon>
    </lineage>
</organism>